<dbReference type="Proteomes" id="UP000186292">
    <property type="component" value="Unassembled WGS sequence"/>
</dbReference>
<dbReference type="RefSeq" id="WP_076598292.1">
    <property type="nucleotide sequence ID" value="NZ_CP046976.1"/>
</dbReference>
<protein>
    <submittedName>
        <fullName evidence="2">Conserved hypothetical integral membrane protein TIGR02206</fullName>
    </submittedName>
</protein>
<feature type="transmembrane region" description="Helical" evidence="1">
    <location>
        <begin position="57"/>
        <end position="76"/>
    </location>
</feature>
<gene>
    <name evidence="2" type="ORF">SAMN05444817_101336</name>
</gene>
<keyword evidence="1" id="KW-1133">Transmembrane helix</keyword>
<dbReference type="NCBIfam" id="TIGR02206">
    <property type="entry name" value="intg_mem_TP0381"/>
    <property type="match status" value="1"/>
</dbReference>
<proteinExistence type="predicted"/>
<reference evidence="3" key="1">
    <citation type="submission" date="2017-01" db="EMBL/GenBank/DDBJ databases">
        <authorList>
            <person name="Varghese N."/>
            <person name="Submissions S."/>
        </authorList>
    </citation>
    <scope>NUCLEOTIDE SEQUENCE [LARGE SCALE GENOMIC DNA]</scope>
    <source>
        <strain evidence="3">DSM 44531</strain>
    </source>
</reference>
<keyword evidence="1" id="KW-0812">Transmembrane</keyword>
<feature type="transmembrane region" description="Helical" evidence="1">
    <location>
        <begin position="144"/>
        <end position="165"/>
    </location>
</feature>
<evidence type="ECO:0000313" key="2">
    <source>
        <dbReference type="EMBL" id="SIS39463.1"/>
    </source>
</evidence>
<sequence length="244" mass="27201">MPYQPAPWTSKHTGKTYPTITQYDQKHLVLMVFFIMLCGILVVAVKKLSGSVVKASRKVAGAIMGIISVAYFLWVLNPKRLVWDETAPFHITDALRVITPLALGTGNPTATAISYYWGLFLNPMALFFPDMAFVQDNKVLQEIAYWYFHMAASVVPVVLTFGLGYRPSWKDWRMITGVTLAWGAFAATMNKFTGGNYMFVAGHPRGWSPLNLFGRWPCYLAIVGPGVIGVFALLTAVWKLPADR</sequence>
<keyword evidence="1" id="KW-0472">Membrane</keyword>
<dbReference type="OrthoDB" id="9813172at2"/>
<dbReference type="AlphaFoldDB" id="A0A1N7IQW0"/>
<feature type="transmembrane region" description="Helical" evidence="1">
    <location>
        <begin position="219"/>
        <end position="238"/>
    </location>
</feature>
<name>A0A1N7IQW0_9CORY</name>
<feature type="transmembrane region" description="Helical" evidence="1">
    <location>
        <begin position="27"/>
        <end position="45"/>
    </location>
</feature>
<evidence type="ECO:0000313" key="3">
    <source>
        <dbReference type="Proteomes" id="UP000186292"/>
    </source>
</evidence>
<feature type="transmembrane region" description="Helical" evidence="1">
    <location>
        <begin position="177"/>
        <end position="199"/>
    </location>
</feature>
<dbReference type="EMBL" id="FTOF01000001">
    <property type="protein sequence ID" value="SIS39463.1"/>
    <property type="molecule type" value="Genomic_DNA"/>
</dbReference>
<accession>A0A1N7IQW0</accession>
<dbReference type="Pfam" id="PF14808">
    <property type="entry name" value="TMEM164"/>
    <property type="match status" value="1"/>
</dbReference>
<dbReference type="STRING" id="1161099.SAMN05444817_101336"/>
<dbReference type="InterPro" id="IPR011737">
    <property type="entry name" value="CHP02206_TP0381"/>
</dbReference>
<organism evidence="2 3">
    <name type="scientific">Corynebacterium appendicis CIP 107643</name>
    <dbReference type="NCBI Taxonomy" id="1161099"/>
    <lineage>
        <taxon>Bacteria</taxon>
        <taxon>Bacillati</taxon>
        <taxon>Actinomycetota</taxon>
        <taxon>Actinomycetes</taxon>
        <taxon>Mycobacteriales</taxon>
        <taxon>Corynebacteriaceae</taxon>
        <taxon>Corynebacterium</taxon>
    </lineage>
</organism>
<evidence type="ECO:0000256" key="1">
    <source>
        <dbReference type="SAM" id="Phobius"/>
    </source>
</evidence>
<keyword evidence="3" id="KW-1185">Reference proteome</keyword>